<reference evidence="3" key="1">
    <citation type="submission" date="2023-10" db="EMBL/GenBank/DDBJ databases">
        <authorList>
            <person name="Chen Y."/>
            <person name="Shah S."/>
            <person name="Dougan E. K."/>
            <person name="Thang M."/>
            <person name="Chan C."/>
        </authorList>
    </citation>
    <scope>NUCLEOTIDE SEQUENCE [LARGE SCALE GENOMIC DNA]</scope>
</reference>
<organism evidence="3 4">
    <name type="scientific">Prorocentrum cordatum</name>
    <dbReference type="NCBI Taxonomy" id="2364126"/>
    <lineage>
        <taxon>Eukaryota</taxon>
        <taxon>Sar</taxon>
        <taxon>Alveolata</taxon>
        <taxon>Dinophyceae</taxon>
        <taxon>Prorocentrales</taxon>
        <taxon>Prorocentraceae</taxon>
        <taxon>Prorocentrum</taxon>
    </lineage>
</organism>
<feature type="chain" id="PRO_5045548045" evidence="2">
    <location>
        <begin position="22"/>
        <end position="255"/>
    </location>
</feature>
<gene>
    <name evidence="3" type="ORF">PCOR1329_LOCUS7851</name>
</gene>
<evidence type="ECO:0000256" key="1">
    <source>
        <dbReference type="SAM" id="Phobius"/>
    </source>
</evidence>
<keyword evidence="2" id="KW-0732">Signal</keyword>
<keyword evidence="1" id="KW-0472">Membrane</keyword>
<dbReference type="Proteomes" id="UP001189429">
    <property type="component" value="Unassembled WGS sequence"/>
</dbReference>
<protein>
    <submittedName>
        <fullName evidence="3">Uncharacterized protein</fullName>
    </submittedName>
</protein>
<dbReference type="EMBL" id="CAUYUJ010002136">
    <property type="protein sequence ID" value="CAK0799381.1"/>
    <property type="molecule type" value="Genomic_DNA"/>
</dbReference>
<name>A0ABN9Q4Q4_9DINO</name>
<evidence type="ECO:0000313" key="4">
    <source>
        <dbReference type="Proteomes" id="UP001189429"/>
    </source>
</evidence>
<accession>A0ABN9Q4Q4</accession>
<dbReference type="PROSITE" id="PS51257">
    <property type="entry name" value="PROKAR_LIPOPROTEIN"/>
    <property type="match status" value="1"/>
</dbReference>
<comment type="caution">
    <text evidence="3">The sequence shown here is derived from an EMBL/GenBank/DDBJ whole genome shotgun (WGS) entry which is preliminary data.</text>
</comment>
<proteinExistence type="predicted"/>
<evidence type="ECO:0000313" key="3">
    <source>
        <dbReference type="EMBL" id="CAK0799381.1"/>
    </source>
</evidence>
<evidence type="ECO:0000256" key="2">
    <source>
        <dbReference type="SAM" id="SignalP"/>
    </source>
</evidence>
<keyword evidence="4" id="KW-1185">Reference proteome</keyword>
<feature type="transmembrane region" description="Helical" evidence="1">
    <location>
        <begin position="195"/>
        <end position="220"/>
    </location>
</feature>
<keyword evidence="1" id="KW-0812">Transmembrane</keyword>
<keyword evidence="1" id="KW-1133">Transmembrane helix</keyword>
<sequence>MFPRSCFLVFLFQACALKSEGSWISCSCENVLDLMTPQLESISCAKVVHALKNSLMGNCVKWALVKVGRKSPDSDDPLDPIDWLWVSGAYATCYGAGGSLLYGCKSIMDQGLDHVMSKQQFCDTVFNGEQSQAAQTSMLLFLNATQPLKLFKESADASSLLAATANQSLFLPKEFALGGPTCPTPSVESYFHSRWVSAFIFIFIMVVMTINAVSAIAECLKWCSGGARAREADSRIAPLLSASSAAFLSTGNRSA</sequence>
<feature type="signal peptide" evidence="2">
    <location>
        <begin position="1"/>
        <end position="21"/>
    </location>
</feature>